<dbReference type="SUPFAM" id="SSF52743">
    <property type="entry name" value="Subtilisin-like"/>
    <property type="match status" value="1"/>
</dbReference>
<dbReference type="GO" id="GO:0005802">
    <property type="term" value="C:trans-Golgi network"/>
    <property type="evidence" value="ECO:0007669"/>
    <property type="project" value="TreeGrafter"/>
</dbReference>
<reference evidence="6 7" key="1">
    <citation type="journal article" date="2024" name="BMC Genomics">
        <title>Genome assembly of redclaw crayfish (Cherax quadricarinatus) provides insights into its immune adaptation and hypoxia tolerance.</title>
        <authorList>
            <person name="Liu Z."/>
            <person name="Zheng J."/>
            <person name="Li H."/>
            <person name="Fang K."/>
            <person name="Wang S."/>
            <person name="He J."/>
            <person name="Zhou D."/>
            <person name="Weng S."/>
            <person name="Chi M."/>
            <person name="Gu Z."/>
            <person name="He J."/>
            <person name="Li F."/>
            <person name="Wang M."/>
        </authorList>
    </citation>
    <scope>NUCLEOTIDE SEQUENCE [LARGE SCALE GENOMIC DNA]</scope>
    <source>
        <strain evidence="6">ZL_2023a</strain>
    </source>
</reference>
<evidence type="ECO:0000256" key="1">
    <source>
        <dbReference type="ARBA" id="ARBA00005325"/>
    </source>
</evidence>
<dbReference type="PROSITE" id="PS51829">
    <property type="entry name" value="P_HOMO_B"/>
    <property type="match status" value="1"/>
</dbReference>
<dbReference type="InterPro" id="IPR008979">
    <property type="entry name" value="Galactose-bd-like_sf"/>
</dbReference>
<evidence type="ECO:0000256" key="4">
    <source>
        <dbReference type="ARBA" id="ARBA00022825"/>
    </source>
</evidence>
<dbReference type="EMBL" id="JARKIK010002228">
    <property type="protein sequence ID" value="KAK8719396.1"/>
    <property type="molecule type" value="Genomic_DNA"/>
</dbReference>
<dbReference type="PANTHER" id="PTHR42884">
    <property type="entry name" value="PROPROTEIN CONVERTASE SUBTILISIN/KEXIN-RELATED"/>
    <property type="match status" value="1"/>
</dbReference>
<dbReference type="SUPFAM" id="SSF49785">
    <property type="entry name" value="Galactose-binding domain-like"/>
    <property type="match status" value="1"/>
</dbReference>
<evidence type="ECO:0000259" key="5">
    <source>
        <dbReference type="PROSITE" id="PS51829"/>
    </source>
</evidence>
<dbReference type="GO" id="GO:0016485">
    <property type="term" value="P:protein processing"/>
    <property type="evidence" value="ECO:0007669"/>
    <property type="project" value="TreeGrafter"/>
</dbReference>
<dbReference type="InterPro" id="IPR002884">
    <property type="entry name" value="P_dom"/>
</dbReference>
<evidence type="ECO:0000313" key="7">
    <source>
        <dbReference type="Proteomes" id="UP001445076"/>
    </source>
</evidence>
<keyword evidence="2" id="KW-0645">Protease</keyword>
<keyword evidence="4" id="KW-0720">Serine protease</keyword>
<comment type="caution">
    <text evidence="6">The sequence shown here is derived from an EMBL/GenBank/DDBJ whole genome shotgun (WGS) entry which is preliminary data.</text>
</comment>
<dbReference type="Proteomes" id="UP001445076">
    <property type="component" value="Unassembled WGS sequence"/>
</dbReference>
<feature type="domain" description="P/Homo B" evidence="5">
    <location>
        <begin position="61"/>
        <end position="130"/>
    </location>
</feature>
<proteinExistence type="inferred from homology"/>
<comment type="similarity">
    <text evidence="1">Belongs to the peptidase S8 family. Furin subfamily.</text>
</comment>
<accession>A0AAW0VR33</accession>
<feature type="non-terminal residue" evidence="6">
    <location>
        <position position="1"/>
    </location>
</feature>
<dbReference type="GO" id="GO:0000139">
    <property type="term" value="C:Golgi membrane"/>
    <property type="evidence" value="ECO:0007669"/>
    <property type="project" value="TreeGrafter"/>
</dbReference>
<gene>
    <name evidence="6" type="ORF">OTU49_014056</name>
</gene>
<dbReference type="PANTHER" id="PTHR42884:SF14">
    <property type="entry name" value="NEUROENDOCRINE CONVERTASE 1"/>
    <property type="match status" value="1"/>
</dbReference>
<sequence>PNLTWRDMQYLVVETAVPTKEALEEEGWQTNGRGKKFHLLQGYGAVDAGKMVEAALKWKNVTPQTIAISSLFNGYRTIYPDKWLNISKDLTVSDVTQDSCMKGVEHVIANITLTHRSRKQLSIFIVSPSG</sequence>
<feature type="non-terminal residue" evidence="6">
    <location>
        <position position="130"/>
    </location>
</feature>
<keyword evidence="7" id="KW-1185">Reference proteome</keyword>
<evidence type="ECO:0000313" key="6">
    <source>
        <dbReference type="EMBL" id="KAK8719396.1"/>
    </source>
</evidence>
<evidence type="ECO:0000256" key="3">
    <source>
        <dbReference type="ARBA" id="ARBA00022801"/>
    </source>
</evidence>
<keyword evidence="3" id="KW-0378">Hydrolase</keyword>
<dbReference type="InterPro" id="IPR036852">
    <property type="entry name" value="Peptidase_S8/S53_dom_sf"/>
</dbReference>
<dbReference type="GO" id="GO:0004252">
    <property type="term" value="F:serine-type endopeptidase activity"/>
    <property type="evidence" value="ECO:0007669"/>
    <property type="project" value="InterPro"/>
</dbReference>
<protein>
    <recommendedName>
        <fullName evidence="5">P/Homo B domain-containing protein</fullName>
    </recommendedName>
</protein>
<evidence type="ECO:0000256" key="2">
    <source>
        <dbReference type="ARBA" id="ARBA00022670"/>
    </source>
</evidence>
<dbReference type="Gene3D" id="3.40.50.200">
    <property type="entry name" value="Peptidase S8/S53 domain"/>
    <property type="match status" value="1"/>
</dbReference>
<name>A0AAW0VR33_CHEQU</name>
<dbReference type="Gene3D" id="2.60.120.260">
    <property type="entry name" value="Galactose-binding domain-like"/>
    <property type="match status" value="1"/>
</dbReference>
<organism evidence="6 7">
    <name type="scientific">Cherax quadricarinatus</name>
    <name type="common">Australian red claw crayfish</name>
    <dbReference type="NCBI Taxonomy" id="27406"/>
    <lineage>
        <taxon>Eukaryota</taxon>
        <taxon>Metazoa</taxon>
        <taxon>Ecdysozoa</taxon>
        <taxon>Arthropoda</taxon>
        <taxon>Crustacea</taxon>
        <taxon>Multicrustacea</taxon>
        <taxon>Malacostraca</taxon>
        <taxon>Eumalacostraca</taxon>
        <taxon>Eucarida</taxon>
        <taxon>Decapoda</taxon>
        <taxon>Pleocyemata</taxon>
        <taxon>Astacidea</taxon>
        <taxon>Parastacoidea</taxon>
        <taxon>Parastacidae</taxon>
        <taxon>Cherax</taxon>
    </lineage>
</organism>
<dbReference type="AlphaFoldDB" id="A0AAW0VR33"/>